<dbReference type="VEuPathDB" id="FungiDB:FUN_002911"/>
<reference evidence="1 2" key="2">
    <citation type="submission" date="2017-10" db="EMBL/GenBank/DDBJ databases">
        <title>Genome analyses suggest a sexual origin of heterokaryosis in a supposedly ancient asexual fungus.</title>
        <authorList>
            <person name="Corradi N."/>
            <person name="Sedzielewska K."/>
            <person name="Noel J."/>
            <person name="Charron P."/>
            <person name="Farinelli L."/>
            <person name="Marton T."/>
            <person name="Kruger M."/>
            <person name="Pelin A."/>
            <person name="Brachmann A."/>
            <person name="Corradi N."/>
        </authorList>
    </citation>
    <scope>NUCLEOTIDE SEQUENCE [LARGE SCALE GENOMIC DNA]</scope>
    <source>
        <strain evidence="1 2">A1</strain>
    </source>
</reference>
<dbReference type="VEuPathDB" id="FungiDB:RhiirFUN_024015"/>
<proteinExistence type="predicted"/>
<gene>
    <name evidence="1" type="ORF">RhiirA1_457554</name>
</gene>
<dbReference type="VEuPathDB" id="FungiDB:RhiirA1_457554"/>
<name>A0A2I1DY46_9GLOM</name>
<evidence type="ECO:0000313" key="1">
    <source>
        <dbReference type="EMBL" id="PKC68124.1"/>
    </source>
</evidence>
<dbReference type="Proteomes" id="UP000232688">
    <property type="component" value="Unassembled WGS sequence"/>
</dbReference>
<evidence type="ECO:0000313" key="2">
    <source>
        <dbReference type="Proteomes" id="UP000232688"/>
    </source>
</evidence>
<organism evidence="1 2">
    <name type="scientific">Rhizophagus irregularis</name>
    <dbReference type="NCBI Taxonomy" id="588596"/>
    <lineage>
        <taxon>Eukaryota</taxon>
        <taxon>Fungi</taxon>
        <taxon>Fungi incertae sedis</taxon>
        <taxon>Mucoromycota</taxon>
        <taxon>Glomeromycotina</taxon>
        <taxon>Glomeromycetes</taxon>
        <taxon>Glomerales</taxon>
        <taxon>Glomeraceae</taxon>
        <taxon>Rhizophagus</taxon>
    </lineage>
</organism>
<comment type="caution">
    <text evidence="1">The sequence shown here is derived from an EMBL/GenBank/DDBJ whole genome shotgun (WGS) entry which is preliminary data.</text>
</comment>
<dbReference type="OrthoDB" id="2371534at2759"/>
<dbReference type="EMBL" id="LLXH01000349">
    <property type="protein sequence ID" value="PKC68124.1"/>
    <property type="molecule type" value="Genomic_DNA"/>
</dbReference>
<dbReference type="AlphaFoldDB" id="A0A2I1DY46"/>
<sequence length="868" mass="98413">MVEAKGPNGAMTTQNDCGISYAGLSRDCEPTNSTTTVTIIPDSLPYFITFEEVNQTNKSLIYAMKSYNFMTFIQIIRVNNSVTDLNGKIYVDRYLSIRTIYPNRTINAFDISIDKLEIQPFNFCINQLRNPIQFYPATSNFLSNDGTVQNITEEVEIPSPPPNPNLIQYIATMDNGYAIIYANISDTTGLSFTALYCDNTFVVGQTCTLAVNPTTPNTLNKFYITKIDFLTSGLINNIQMIPFLDFSQCKFKLLPYGGYFISNMTSTTDPFKNNIDGFILNDNGFYRWNLTNPSVTNFKGDFIILPNNTLMFPQSEGLQSWNLTAIELYKVQEDHGYDNLNIDTTFPEINETIDASATNLIIKYYNKVDLSNDGYLLIYQRNDDGKDILRQLNSVRNNYNNKYISYKDEGNETIVNVTIISSTFNKPGGSYYVLIEDGFVKRRAFDTPIFGIQRKSIWTFITNTAQENSDGNKDVEGKVRLTPEGTAYFLVLDIIKREEFYKNLIDQLANAIPISPKRITTSGKYETDATLPKDSLKQIILTIDIKTYEGERLAVSAARDLDSLIRNKYITILAWGNASNFLDSDYGYQLIPKWIDANWVKLLVTAVFEILLYLFFAVKKYSVIFECVYAIADFITGIIFAIVDSQKYYEIYIISVFFVILPFIVNLGFAFKTTIGVLVRELTLKKSDEDIKEEDIKGGNSGESNTGESTRSSSIIAMIEGIKGTPDTKDTKELKKTYDSLSPSQKSKYNKLSNESKISFLKLIRKGKRLNDILVIFTLLGGINIENLNLLELYSFNTNTKLSPSSRSNIMWGTITNTLIEKIPQIIILSFYMSKAISFGYTPVLKISLSIYFVISNIIKMYRYFSEG</sequence>
<accession>A0A2I1DY46</accession>
<protein>
    <submittedName>
        <fullName evidence="1">Uncharacterized protein</fullName>
    </submittedName>
</protein>
<reference evidence="1 2" key="1">
    <citation type="submission" date="2017-10" db="EMBL/GenBank/DDBJ databases">
        <title>Extensive intraspecific genome diversity in a model arbuscular mycorrhizal fungus.</title>
        <authorList>
            <person name="Chen E.C.H."/>
            <person name="Morin E."/>
            <person name="Baudet D."/>
            <person name="Noel J."/>
            <person name="Ndikumana S."/>
            <person name="Charron P."/>
            <person name="St-Onge C."/>
            <person name="Giorgi J."/>
            <person name="Grigoriev I.V."/>
            <person name="Roux C."/>
            <person name="Martin F.M."/>
            <person name="Corradi N."/>
        </authorList>
    </citation>
    <scope>NUCLEOTIDE SEQUENCE [LARGE SCALE GENOMIC DNA]</scope>
    <source>
        <strain evidence="1 2">A1</strain>
    </source>
</reference>